<dbReference type="GO" id="GO:0042254">
    <property type="term" value="P:ribosome biogenesis"/>
    <property type="evidence" value="ECO:0007669"/>
    <property type="project" value="InterPro"/>
</dbReference>
<keyword evidence="8" id="KW-1185">Reference proteome</keyword>
<protein>
    <submittedName>
        <fullName evidence="7">Related to NOC4 - nucleolar protein, mediates maturation and nuclear export of 40S ribosomal subunits</fullName>
    </submittedName>
</protein>
<feature type="compositionally biased region" description="Acidic residues" evidence="5">
    <location>
        <begin position="346"/>
        <end position="374"/>
    </location>
</feature>
<feature type="compositionally biased region" description="Basic and acidic residues" evidence="5">
    <location>
        <begin position="807"/>
        <end position="822"/>
    </location>
</feature>
<feature type="region of interest" description="Disordered" evidence="5">
    <location>
        <begin position="333"/>
        <end position="385"/>
    </location>
</feature>
<comment type="similarity">
    <text evidence="2">Belongs to the CBF/MAK21 family.</text>
</comment>
<feature type="domain" description="CCAAT-binding factor" evidence="6">
    <location>
        <begin position="493"/>
        <end position="636"/>
    </location>
</feature>
<dbReference type="Pfam" id="PF03914">
    <property type="entry name" value="CBF"/>
    <property type="match status" value="1"/>
</dbReference>
<feature type="compositionally biased region" description="Basic and acidic residues" evidence="5">
    <location>
        <begin position="780"/>
        <end position="796"/>
    </location>
</feature>
<dbReference type="InterPro" id="IPR027193">
    <property type="entry name" value="Noc4"/>
</dbReference>
<accession>A0A5C3EYP1</accession>
<comment type="subcellular location">
    <subcellularLocation>
        <location evidence="1">Nucleus membrane</location>
        <topology evidence="1">Multi-pass membrane protein</topology>
    </subcellularLocation>
</comment>
<evidence type="ECO:0000256" key="3">
    <source>
        <dbReference type="ARBA" id="ARBA00022692"/>
    </source>
</evidence>
<dbReference type="Proteomes" id="UP000323386">
    <property type="component" value="Unassembled WGS sequence"/>
</dbReference>
<dbReference type="AlphaFoldDB" id="A0A5C3EYP1"/>
<dbReference type="SUPFAM" id="SSF48371">
    <property type="entry name" value="ARM repeat"/>
    <property type="match status" value="1"/>
</dbReference>
<feature type="compositionally biased region" description="Acidic residues" evidence="5">
    <location>
        <begin position="797"/>
        <end position="806"/>
    </location>
</feature>
<organism evidence="7 8">
    <name type="scientific">Pseudozyma flocculosa</name>
    <dbReference type="NCBI Taxonomy" id="84751"/>
    <lineage>
        <taxon>Eukaryota</taxon>
        <taxon>Fungi</taxon>
        <taxon>Dikarya</taxon>
        <taxon>Basidiomycota</taxon>
        <taxon>Ustilaginomycotina</taxon>
        <taxon>Ustilaginomycetes</taxon>
        <taxon>Ustilaginales</taxon>
        <taxon>Ustilaginaceae</taxon>
        <taxon>Pseudozyma</taxon>
    </lineage>
</organism>
<dbReference type="GO" id="GO:0032040">
    <property type="term" value="C:small-subunit processome"/>
    <property type="evidence" value="ECO:0007669"/>
    <property type="project" value="TreeGrafter"/>
</dbReference>
<gene>
    <name evidence="7" type="ORF">PSFLO_02366</name>
</gene>
<dbReference type="OrthoDB" id="10263185at2759"/>
<proteinExistence type="inferred from homology"/>
<dbReference type="PANTHER" id="PTHR12455">
    <property type="entry name" value="NUCLEOLAR COMPLEX PROTEIN 4"/>
    <property type="match status" value="1"/>
</dbReference>
<sequence length="843" mass="91040">MAPSTKKAATSAAAAAVPPAKEAPSELLTQIASLQKALATSSDLNPLADLIAIAKKHSVLSNSAPAAASERTISDRQHSAKAVHRCIHILSRSFKTLCSEDRVLLDNEVDADGQIGPGGGSGVVKRDEAEKAVAGWIRQRWNECIELLCALLNHDLVELRSTSLELLMELQVAASSSLSRLAAAATAHSTAASSSTTTADESRRGQWSLAPWRALIVSLVAGPPSLDKLTNGETTKGRRAFARDEGPAEDVRAKFAENGMQEYDDVRFAALREISTILRKPSPSAARNPSLRANGLSLLLLLTAIPADQADINNFLVDELSIPLASAASAKKGKKKAANGLKVTEDGDSDDGAAAAAEEEVDMEGWFSDSDDEGGNVTKRKGQDKSAVEGLGAAAKAAAAAGGGPRRKRRELSFHEGLHRLDVQKAAFSRAWSDLLLPRRKDNGSGLVGGELSLAATHEILVRLHAQILPHLTRPTMLHDFLVGCLDSKGATALLALNAIFTLVTRHNLDYPQFYQRLYALLDASVLHMRYRSRFLRLLDVFLSSTHLSAALVASFAKRLSRLSLRAPPAAIASVLPFVWNLLKRHPRCLGMIHKEWDNDRLNIGPAGVADPFDPDETDPLKTNAIESSLWELATFGASLAASAPRAQVGSSEAIAVQNQAERGGEQHYLSSVTSLAKILAQPFTKDRYELDDFLDITYGTLFDTETAKTLRRPEQRRAAAKPPPVPVVAYSLPGGYGAGGTVDSTLGASYSRIDVFPSASGRARAERSKRKAEEDEDAEMRRERDEAVRRAREAGLDPDAEDDDEREARQAIEALKRDERAKKRRVEQTGQQDLCARLFNFG</sequence>
<keyword evidence="3" id="KW-0812">Transmembrane</keyword>
<evidence type="ECO:0000256" key="2">
    <source>
        <dbReference type="ARBA" id="ARBA00007797"/>
    </source>
</evidence>
<evidence type="ECO:0000256" key="5">
    <source>
        <dbReference type="SAM" id="MobiDB-lite"/>
    </source>
</evidence>
<evidence type="ECO:0000313" key="8">
    <source>
        <dbReference type="Proteomes" id="UP000323386"/>
    </source>
</evidence>
<feature type="region of interest" description="Disordered" evidence="5">
    <location>
        <begin position="760"/>
        <end position="830"/>
    </location>
</feature>
<reference evidence="7 8" key="1">
    <citation type="submission" date="2018-03" db="EMBL/GenBank/DDBJ databases">
        <authorList>
            <person name="Guldener U."/>
        </authorList>
    </citation>
    <scope>NUCLEOTIDE SEQUENCE [LARGE SCALE GENOMIC DNA]</scope>
    <source>
        <strain evidence="7 8">DAOM196992</strain>
    </source>
</reference>
<dbReference type="PANTHER" id="PTHR12455:SF0">
    <property type="entry name" value="NUCLEOLAR COMPLEX PROTEIN 4 HOMOLOG"/>
    <property type="match status" value="1"/>
</dbReference>
<dbReference type="InterPro" id="IPR016024">
    <property type="entry name" value="ARM-type_fold"/>
</dbReference>
<dbReference type="GO" id="GO:0031965">
    <property type="term" value="C:nuclear membrane"/>
    <property type="evidence" value="ECO:0007669"/>
    <property type="project" value="UniProtKB-SubCell"/>
</dbReference>
<keyword evidence="4" id="KW-1133">Transmembrane helix</keyword>
<keyword evidence="4" id="KW-0472">Membrane</keyword>
<name>A0A5C3EYP1_9BASI</name>
<dbReference type="EMBL" id="OOIP01000005">
    <property type="protein sequence ID" value="SPO36895.1"/>
    <property type="molecule type" value="Genomic_DNA"/>
</dbReference>
<evidence type="ECO:0000259" key="6">
    <source>
        <dbReference type="Pfam" id="PF03914"/>
    </source>
</evidence>
<evidence type="ECO:0000313" key="7">
    <source>
        <dbReference type="EMBL" id="SPO36895.1"/>
    </source>
</evidence>
<dbReference type="InterPro" id="IPR005612">
    <property type="entry name" value="CCAAT-binding_factor"/>
</dbReference>
<evidence type="ECO:0000256" key="1">
    <source>
        <dbReference type="ARBA" id="ARBA00004232"/>
    </source>
</evidence>
<evidence type="ECO:0000256" key="4">
    <source>
        <dbReference type="ARBA" id="ARBA00022989"/>
    </source>
</evidence>
<dbReference type="GO" id="GO:0030692">
    <property type="term" value="C:Noc4p-Nop14p complex"/>
    <property type="evidence" value="ECO:0007669"/>
    <property type="project" value="TreeGrafter"/>
</dbReference>